<dbReference type="InterPro" id="IPR002514">
    <property type="entry name" value="Transposase_8"/>
</dbReference>
<keyword evidence="2" id="KW-1185">Reference proteome</keyword>
<dbReference type="Gene3D" id="1.10.10.60">
    <property type="entry name" value="Homeodomain-like"/>
    <property type="match status" value="1"/>
</dbReference>
<dbReference type="InterPro" id="IPR009057">
    <property type="entry name" value="Homeodomain-like_sf"/>
</dbReference>
<dbReference type="GO" id="GO:0003677">
    <property type="term" value="F:DNA binding"/>
    <property type="evidence" value="ECO:0007669"/>
    <property type="project" value="InterPro"/>
</dbReference>
<dbReference type="Proteomes" id="UP000199433">
    <property type="component" value="Unassembled WGS sequence"/>
</dbReference>
<name>A0A1G9F8X8_9LACT</name>
<accession>A0A1G9F8X8</accession>
<proteinExistence type="predicted"/>
<dbReference type="SUPFAM" id="SSF46689">
    <property type="entry name" value="Homeodomain-like"/>
    <property type="match status" value="1"/>
</dbReference>
<reference evidence="2" key="1">
    <citation type="submission" date="2016-10" db="EMBL/GenBank/DDBJ databases">
        <authorList>
            <person name="Varghese N."/>
            <person name="Submissions S."/>
        </authorList>
    </citation>
    <scope>NUCLEOTIDE SEQUENCE [LARGE SCALE GENOMIC DNA]</scope>
    <source>
        <strain evidence="2">DSM 19181</strain>
    </source>
</reference>
<dbReference type="AlphaFoldDB" id="A0A1G9F8X8"/>
<dbReference type="EMBL" id="FNFK01000074">
    <property type="protein sequence ID" value="SDK84841.1"/>
    <property type="molecule type" value="Genomic_DNA"/>
</dbReference>
<dbReference type="GO" id="GO:0006313">
    <property type="term" value="P:DNA transposition"/>
    <property type="evidence" value="ECO:0007669"/>
    <property type="project" value="InterPro"/>
</dbReference>
<gene>
    <name evidence="1" type="ORF">SAMN04488098_10745</name>
</gene>
<dbReference type="STRING" id="426701.SAMN04488098_10745"/>
<protein>
    <submittedName>
        <fullName evidence="1">Transposase</fullName>
    </submittedName>
</protein>
<sequence length="86" mass="10087">MSNRRSYDVDYKKTLVSLYENGHSVKNLSEEHGIAEQTIYRWIKKYSTDEKTGYSEADIEKIKVENARLKTDNDILKKVLAIFTQK</sequence>
<dbReference type="RefSeq" id="WP_091268762.1">
    <property type="nucleotide sequence ID" value="NZ_FNFK01000074.1"/>
</dbReference>
<dbReference type="GO" id="GO:0004803">
    <property type="term" value="F:transposase activity"/>
    <property type="evidence" value="ECO:0007669"/>
    <property type="project" value="InterPro"/>
</dbReference>
<dbReference type="OrthoDB" id="9781005at2"/>
<evidence type="ECO:0000313" key="1">
    <source>
        <dbReference type="EMBL" id="SDK84841.1"/>
    </source>
</evidence>
<dbReference type="Pfam" id="PF01527">
    <property type="entry name" value="HTH_Tnp_1"/>
    <property type="match status" value="1"/>
</dbReference>
<evidence type="ECO:0000313" key="2">
    <source>
        <dbReference type="Proteomes" id="UP000199433"/>
    </source>
</evidence>
<organism evidence="1 2">
    <name type="scientific">Alkalibacterium thalassium</name>
    <dbReference type="NCBI Taxonomy" id="426701"/>
    <lineage>
        <taxon>Bacteria</taxon>
        <taxon>Bacillati</taxon>
        <taxon>Bacillota</taxon>
        <taxon>Bacilli</taxon>
        <taxon>Lactobacillales</taxon>
        <taxon>Carnobacteriaceae</taxon>
        <taxon>Alkalibacterium</taxon>
    </lineage>
</organism>